<evidence type="ECO:0000256" key="1">
    <source>
        <dbReference type="ARBA" id="ARBA00004123"/>
    </source>
</evidence>
<dbReference type="AlphaFoldDB" id="A0AAP0KNZ2"/>
<keyword evidence="6 8" id="KW-0539">Nucleus</keyword>
<evidence type="ECO:0000313" key="10">
    <source>
        <dbReference type="EMBL" id="KAK9154892.1"/>
    </source>
</evidence>
<dbReference type="Pfam" id="PF02045">
    <property type="entry name" value="CBFB_NFYA"/>
    <property type="match status" value="1"/>
</dbReference>
<evidence type="ECO:0000256" key="4">
    <source>
        <dbReference type="ARBA" id="ARBA00023159"/>
    </source>
</evidence>
<dbReference type="Gene3D" id="6.10.250.2430">
    <property type="match status" value="1"/>
</dbReference>
<dbReference type="GO" id="GO:0003700">
    <property type="term" value="F:DNA-binding transcription factor activity"/>
    <property type="evidence" value="ECO:0007669"/>
    <property type="project" value="UniProtKB-UniRule"/>
</dbReference>
<evidence type="ECO:0000256" key="8">
    <source>
        <dbReference type="RuleBase" id="RU367155"/>
    </source>
</evidence>
<reference evidence="10 11" key="1">
    <citation type="submission" date="2024-01" db="EMBL/GenBank/DDBJ databases">
        <title>Genome assemblies of Stephania.</title>
        <authorList>
            <person name="Yang L."/>
        </authorList>
    </citation>
    <scope>NUCLEOTIDE SEQUENCE [LARGE SCALE GENOMIC DNA]</scope>
    <source>
        <strain evidence="10">QJT</strain>
        <tissue evidence="10">Leaf</tissue>
    </source>
</reference>
<comment type="subcellular location">
    <subcellularLocation>
        <location evidence="1 8">Nucleus</location>
    </subcellularLocation>
</comment>
<keyword evidence="11" id="KW-1185">Reference proteome</keyword>
<comment type="similarity">
    <text evidence="8">Belongs to the NFYA/HAP2 subunit family.</text>
</comment>
<dbReference type="InterPro" id="IPR001289">
    <property type="entry name" value="NFYA"/>
</dbReference>
<evidence type="ECO:0000256" key="7">
    <source>
        <dbReference type="ARBA" id="ARBA00025911"/>
    </source>
</evidence>
<dbReference type="EMBL" id="JBBNAE010000001">
    <property type="protein sequence ID" value="KAK9154892.1"/>
    <property type="molecule type" value="Genomic_DNA"/>
</dbReference>
<dbReference type="GO" id="GO:0016602">
    <property type="term" value="C:CCAAT-binding factor complex"/>
    <property type="evidence" value="ECO:0007669"/>
    <property type="project" value="InterPro"/>
</dbReference>
<evidence type="ECO:0000313" key="11">
    <source>
        <dbReference type="Proteomes" id="UP001417504"/>
    </source>
</evidence>
<evidence type="ECO:0000256" key="5">
    <source>
        <dbReference type="ARBA" id="ARBA00023163"/>
    </source>
</evidence>
<evidence type="ECO:0000256" key="2">
    <source>
        <dbReference type="ARBA" id="ARBA00023015"/>
    </source>
</evidence>
<evidence type="ECO:0000256" key="9">
    <source>
        <dbReference type="SAM" id="MobiDB-lite"/>
    </source>
</evidence>
<dbReference type="PROSITE" id="PS51152">
    <property type="entry name" value="NFYA_HAP2_2"/>
    <property type="match status" value="1"/>
</dbReference>
<protein>
    <recommendedName>
        <fullName evidence="8">Nuclear transcription factor Y subunit</fullName>
    </recommendedName>
</protein>
<dbReference type="PANTHER" id="PTHR12632">
    <property type="entry name" value="TRANSCRIPTION FACTOR NF-Y ALPHA-RELATED"/>
    <property type="match status" value="1"/>
</dbReference>
<dbReference type="PRINTS" id="PR00616">
    <property type="entry name" value="CCAATSUBUNTB"/>
</dbReference>
<gene>
    <name evidence="10" type="ORF">Sjap_002372</name>
</gene>
<feature type="region of interest" description="Disordered" evidence="9">
    <location>
        <begin position="317"/>
        <end position="348"/>
    </location>
</feature>
<sequence length="348" mass="37922">MSSSPDNLNPAEADGQSIPPPVVSQPWWHVVGYNAAPSIMLGEKTSKPLLELAACGVEAKGNQSQDVGLDKGASISKEIPTTVESQTDGSYGHEHHSFQHATSTTPTAGSDYLVPHTQLELVGHSIACAPYPYSDSYYGGLMTAYGTQALVTPHLLGMPHSRMPLPLEMTEEPVYVNAKQYHGILRRRQSRAKAELEKKLIKVRKPYLHESRHQHAMRRARGCGGRFLNTKKPNDAGNLTTEMGTDTDAGTKSTCKSMTKVPSAAPSEKNQVSFNGQERLKGHRRDSDVSHAYSNGNSNSDSCYQHQQGFRLSAYHPITGERGDEGDCSGQQRGSMLGSRPSHRTLTI</sequence>
<dbReference type="InterPro" id="IPR018362">
    <property type="entry name" value="CCAAT-binding_factor_CS"/>
</dbReference>
<feature type="region of interest" description="Disordered" evidence="9">
    <location>
        <begin position="224"/>
        <end position="304"/>
    </location>
</feature>
<dbReference type="PROSITE" id="PS00686">
    <property type="entry name" value="NFYA_HAP2_1"/>
    <property type="match status" value="1"/>
</dbReference>
<proteinExistence type="inferred from homology"/>
<accession>A0AAP0KNZ2</accession>
<feature type="compositionally biased region" description="Polar residues" evidence="9">
    <location>
        <begin position="237"/>
        <end position="257"/>
    </location>
</feature>
<organism evidence="10 11">
    <name type="scientific">Stephania japonica</name>
    <dbReference type="NCBI Taxonomy" id="461633"/>
    <lineage>
        <taxon>Eukaryota</taxon>
        <taxon>Viridiplantae</taxon>
        <taxon>Streptophyta</taxon>
        <taxon>Embryophyta</taxon>
        <taxon>Tracheophyta</taxon>
        <taxon>Spermatophyta</taxon>
        <taxon>Magnoliopsida</taxon>
        <taxon>Ranunculales</taxon>
        <taxon>Menispermaceae</taxon>
        <taxon>Menispermoideae</taxon>
        <taxon>Cissampelideae</taxon>
        <taxon>Stephania</taxon>
    </lineage>
</organism>
<keyword evidence="3 8" id="KW-0238">DNA-binding</keyword>
<comment type="caution">
    <text evidence="10">The sequence shown here is derived from an EMBL/GenBank/DDBJ whole genome shotgun (WGS) entry which is preliminary data.</text>
</comment>
<keyword evidence="5 8" id="KW-0804">Transcription</keyword>
<dbReference type="GO" id="GO:0003677">
    <property type="term" value="F:DNA binding"/>
    <property type="evidence" value="ECO:0007669"/>
    <property type="project" value="UniProtKB-KW"/>
</dbReference>
<comment type="subunit">
    <text evidence="7">Heterotrimeric transcription factor composed of three components, NF-YA, NF-YB and NF-YC. NF-YB and NF-YC must interact and dimerize for NF-YA association and DNA binding.</text>
</comment>
<feature type="compositionally biased region" description="Polar residues" evidence="9">
    <location>
        <begin position="292"/>
        <end position="304"/>
    </location>
</feature>
<dbReference type="SMART" id="SM00521">
    <property type="entry name" value="CBF"/>
    <property type="match status" value="1"/>
</dbReference>
<comment type="function">
    <text evidence="8">Component of the sequence-specific heterotrimeric transcription factor (NF-Y) which specifically recognizes a 5'-CCAAT-3' box motif found in the promoters of its target genes.</text>
</comment>
<feature type="region of interest" description="Disordered" evidence="9">
    <location>
        <begin position="1"/>
        <end position="20"/>
    </location>
</feature>
<keyword evidence="2 8" id="KW-0805">Transcription regulation</keyword>
<evidence type="ECO:0000256" key="3">
    <source>
        <dbReference type="ARBA" id="ARBA00023125"/>
    </source>
</evidence>
<feature type="region of interest" description="Disordered" evidence="9">
    <location>
        <begin position="61"/>
        <end position="104"/>
    </location>
</feature>
<keyword evidence="4" id="KW-0010">Activator</keyword>
<dbReference type="Proteomes" id="UP001417504">
    <property type="component" value="Unassembled WGS sequence"/>
</dbReference>
<evidence type="ECO:0000256" key="6">
    <source>
        <dbReference type="ARBA" id="ARBA00023242"/>
    </source>
</evidence>
<name>A0AAP0KNZ2_9MAGN</name>